<keyword evidence="1" id="KW-1133">Transmembrane helix</keyword>
<proteinExistence type="predicted"/>
<organism evidence="2 3">
    <name type="scientific">Lentzea roselyniae</name>
    <dbReference type="NCBI Taxonomy" id="531940"/>
    <lineage>
        <taxon>Bacteria</taxon>
        <taxon>Bacillati</taxon>
        <taxon>Actinomycetota</taxon>
        <taxon>Actinomycetes</taxon>
        <taxon>Pseudonocardiales</taxon>
        <taxon>Pseudonocardiaceae</taxon>
        <taxon>Lentzea</taxon>
    </lineage>
</organism>
<keyword evidence="1" id="KW-0472">Membrane</keyword>
<dbReference type="Proteomes" id="UP001500711">
    <property type="component" value="Unassembled WGS sequence"/>
</dbReference>
<dbReference type="RefSeq" id="WP_346131512.1">
    <property type="nucleotide sequence ID" value="NZ_BAABBE010000010.1"/>
</dbReference>
<dbReference type="EMBL" id="BAABBE010000010">
    <property type="protein sequence ID" value="GAA3647670.1"/>
    <property type="molecule type" value="Genomic_DNA"/>
</dbReference>
<comment type="caution">
    <text evidence="2">The sequence shown here is derived from an EMBL/GenBank/DDBJ whole genome shotgun (WGS) entry which is preliminary data.</text>
</comment>
<feature type="transmembrane region" description="Helical" evidence="1">
    <location>
        <begin position="75"/>
        <end position="97"/>
    </location>
</feature>
<gene>
    <name evidence="2" type="ORF">GCM10022267_37850</name>
</gene>
<evidence type="ECO:0000256" key="1">
    <source>
        <dbReference type="SAM" id="Phobius"/>
    </source>
</evidence>
<evidence type="ECO:0000313" key="2">
    <source>
        <dbReference type="EMBL" id="GAA3647670.1"/>
    </source>
</evidence>
<sequence length="112" mass="12017">MNALTLTPTQIMAAVGALLVLVLVLVWRTASRRAKAAANAARTGARFVSLAGRVLFNAALIVVAQWIVITQRGSGWLLVAVLAVPALFASYTLTKALTVTTYEPRRRGGERR</sequence>
<evidence type="ECO:0008006" key="4">
    <source>
        <dbReference type="Google" id="ProtNLM"/>
    </source>
</evidence>
<evidence type="ECO:0000313" key="3">
    <source>
        <dbReference type="Proteomes" id="UP001500711"/>
    </source>
</evidence>
<feature type="transmembrane region" description="Helical" evidence="1">
    <location>
        <begin position="6"/>
        <end position="27"/>
    </location>
</feature>
<accession>A0ABP7B4H8</accession>
<reference evidence="3" key="1">
    <citation type="journal article" date="2019" name="Int. J. Syst. Evol. Microbiol.">
        <title>The Global Catalogue of Microorganisms (GCM) 10K type strain sequencing project: providing services to taxonomists for standard genome sequencing and annotation.</title>
        <authorList>
            <consortium name="The Broad Institute Genomics Platform"/>
            <consortium name="The Broad Institute Genome Sequencing Center for Infectious Disease"/>
            <person name="Wu L."/>
            <person name="Ma J."/>
        </authorList>
    </citation>
    <scope>NUCLEOTIDE SEQUENCE [LARGE SCALE GENOMIC DNA]</scope>
    <source>
        <strain evidence="3">JCM 17494</strain>
    </source>
</reference>
<name>A0ABP7B4H8_9PSEU</name>
<protein>
    <recommendedName>
        <fullName evidence="4">YtpI-like protein</fullName>
    </recommendedName>
</protein>
<feature type="transmembrane region" description="Helical" evidence="1">
    <location>
        <begin position="47"/>
        <end position="69"/>
    </location>
</feature>
<keyword evidence="1" id="KW-0812">Transmembrane</keyword>
<keyword evidence="3" id="KW-1185">Reference proteome</keyword>